<dbReference type="GO" id="GO:0009253">
    <property type="term" value="P:peptidoglycan catabolic process"/>
    <property type="evidence" value="ECO:0007669"/>
    <property type="project" value="InterPro"/>
</dbReference>
<dbReference type="GO" id="GO:0008745">
    <property type="term" value="F:N-acetylmuramoyl-L-alanine amidase activity"/>
    <property type="evidence" value="ECO:0007669"/>
    <property type="project" value="UniProtKB-EC"/>
</dbReference>
<evidence type="ECO:0000313" key="6">
    <source>
        <dbReference type="EMBL" id="RIE06102.1"/>
    </source>
</evidence>
<evidence type="ECO:0000256" key="1">
    <source>
        <dbReference type="ARBA" id="ARBA00001561"/>
    </source>
</evidence>
<dbReference type="Proteomes" id="UP000266328">
    <property type="component" value="Unassembled WGS sequence"/>
</dbReference>
<dbReference type="GO" id="GO:0030288">
    <property type="term" value="C:outer membrane-bounded periplasmic space"/>
    <property type="evidence" value="ECO:0007669"/>
    <property type="project" value="TreeGrafter"/>
</dbReference>
<keyword evidence="3" id="KW-0378">Hydrolase</keyword>
<evidence type="ECO:0000256" key="2">
    <source>
        <dbReference type="ARBA" id="ARBA00011901"/>
    </source>
</evidence>
<dbReference type="InterPro" id="IPR012854">
    <property type="entry name" value="Cu_amine_oxidase-like_N"/>
</dbReference>
<dbReference type="PROSITE" id="PS51781">
    <property type="entry name" value="SH3B"/>
    <property type="match status" value="2"/>
</dbReference>
<dbReference type="Pfam" id="PF07833">
    <property type="entry name" value="Cu_amine_oxidN1"/>
    <property type="match status" value="1"/>
</dbReference>
<dbReference type="Gene3D" id="3.40.630.40">
    <property type="entry name" value="Zn-dependent exopeptidases"/>
    <property type="match status" value="1"/>
</dbReference>
<dbReference type="PANTHER" id="PTHR30404">
    <property type="entry name" value="N-ACETYLMURAMOYL-L-ALANINE AMIDASE"/>
    <property type="match status" value="1"/>
</dbReference>
<evidence type="ECO:0000256" key="3">
    <source>
        <dbReference type="ARBA" id="ARBA00022801"/>
    </source>
</evidence>
<organism evidence="6 7">
    <name type="scientific">Candidatus Cryosericum terrychapinii</name>
    <dbReference type="NCBI Taxonomy" id="2290919"/>
    <lineage>
        <taxon>Bacteria</taxon>
        <taxon>Pseudomonadati</taxon>
        <taxon>Caldisericota/Cryosericota group</taxon>
        <taxon>Candidatus Cryosericota</taxon>
        <taxon>Candidatus Cryosericia</taxon>
        <taxon>Candidatus Cryosericales</taxon>
        <taxon>Candidatus Cryosericaceae</taxon>
        <taxon>Candidatus Cryosericum</taxon>
    </lineage>
</organism>
<dbReference type="SMART" id="SM00287">
    <property type="entry name" value="SH3b"/>
    <property type="match status" value="3"/>
</dbReference>
<accession>A0A398CU10</accession>
<dbReference type="PANTHER" id="PTHR30404:SF0">
    <property type="entry name" value="N-ACETYLMURAMOYL-L-ALANINE AMIDASE AMIC"/>
    <property type="match status" value="1"/>
</dbReference>
<dbReference type="InterPro" id="IPR003646">
    <property type="entry name" value="SH3-like_bac-type"/>
</dbReference>
<dbReference type="Gene3D" id="3.30.457.10">
    <property type="entry name" value="Copper amine oxidase-like, N-terminal domain"/>
    <property type="match status" value="1"/>
</dbReference>
<dbReference type="EMBL" id="QXIS01000024">
    <property type="protein sequence ID" value="RIE06102.1"/>
    <property type="molecule type" value="Genomic_DNA"/>
</dbReference>
<reference evidence="6 7" key="1">
    <citation type="submission" date="2018-09" db="EMBL/GenBank/DDBJ databases">
        <title>Discovery and Ecogenomic Context for Candidatus Cryosericales, a Global Caldiserica Order Active in Thawing Permafrost.</title>
        <authorList>
            <person name="Martinez M.A."/>
            <person name="Woodcroft B.J."/>
            <person name="Ignacio Espinoza J.C."/>
            <person name="Zayed A."/>
            <person name="Singleton C.M."/>
            <person name="Boyd J."/>
            <person name="Li Y.-F."/>
            <person name="Purvine S."/>
            <person name="Maughan H."/>
            <person name="Hodgkins S.B."/>
            <person name="Anderson D."/>
            <person name="Sederholm M."/>
            <person name="Temperton B."/>
            <person name="Saleska S.R."/>
            <person name="Tyson G.W."/>
            <person name="Rich V.I."/>
        </authorList>
    </citation>
    <scope>NUCLEOTIDE SEQUENCE [LARGE SCALE GENOMIC DNA]</scope>
    <source>
        <strain evidence="6 7">SMC7</strain>
    </source>
</reference>
<dbReference type="Pfam" id="PF08239">
    <property type="entry name" value="SH3_3"/>
    <property type="match status" value="2"/>
</dbReference>
<dbReference type="SUPFAM" id="SSF55383">
    <property type="entry name" value="Copper amine oxidase, domain N"/>
    <property type="match status" value="1"/>
</dbReference>
<proteinExistence type="predicted"/>
<keyword evidence="4" id="KW-0961">Cell wall biogenesis/degradation</keyword>
<dbReference type="OrthoDB" id="9806267at2"/>
<dbReference type="InterPro" id="IPR036582">
    <property type="entry name" value="Mao_N_sf"/>
</dbReference>
<evidence type="ECO:0000259" key="5">
    <source>
        <dbReference type="PROSITE" id="PS51781"/>
    </source>
</evidence>
<feature type="domain" description="SH3b" evidence="5">
    <location>
        <begin position="122"/>
        <end position="194"/>
    </location>
</feature>
<keyword evidence="7" id="KW-1185">Reference proteome</keyword>
<protein>
    <recommendedName>
        <fullName evidence="2">N-acetylmuramoyl-L-alanine amidase</fullName>
        <ecNumber evidence="2">3.5.1.28</ecNumber>
    </recommendedName>
</protein>
<evidence type="ECO:0000313" key="7">
    <source>
        <dbReference type="Proteomes" id="UP000266328"/>
    </source>
</evidence>
<dbReference type="SUPFAM" id="SSF53187">
    <property type="entry name" value="Zn-dependent exopeptidases"/>
    <property type="match status" value="1"/>
</dbReference>
<dbReference type="Pfam" id="PF01520">
    <property type="entry name" value="Amidase_3"/>
    <property type="match status" value="1"/>
</dbReference>
<dbReference type="AlphaFoldDB" id="A0A398CU10"/>
<comment type="caution">
    <text evidence="6">The sequence shown here is derived from an EMBL/GenBank/DDBJ whole genome shotgun (WGS) entry which is preliminary data.</text>
</comment>
<dbReference type="Gene3D" id="2.30.30.40">
    <property type="entry name" value="SH3 Domains"/>
    <property type="match status" value="3"/>
</dbReference>
<dbReference type="EC" id="3.5.1.28" evidence="2"/>
<comment type="catalytic activity">
    <reaction evidence="1">
        <text>Hydrolyzes the link between N-acetylmuramoyl residues and L-amino acid residues in certain cell-wall glycopeptides.</text>
        <dbReference type="EC" id="3.5.1.28"/>
    </reaction>
</comment>
<feature type="domain" description="SH3b" evidence="5">
    <location>
        <begin position="26"/>
        <end position="93"/>
    </location>
</feature>
<dbReference type="SMART" id="SM00646">
    <property type="entry name" value="Ami_3"/>
    <property type="match status" value="1"/>
</dbReference>
<evidence type="ECO:0000256" key="4">
    <source>
        <dbReference type="ARBA" id="ARBA00023316"/>
    </source>
</evidence>
<dbReference type="GO" id="GO:0071555">
    <property type="term" value="P:cell wall organization"/>
    <property type="evidence" value="ECO:0007669"/>
    <property type="project" value="UniProtKB-KW"/>
</dbReference>
<dbReference type="CDD" id="cd02696">
    <property type="entry name" value="MurNAc-LAA"/>
    <property type="match status" value="1"/>
</dbReference>
<name>A0A398CU10_9BACT</name>
<gene>
    <name evidence="6" type="ORF">SMC7_04145</name>
</gene>
<dbReference type="RefSeq" id="WP_119089088.1">
    <property type="nucleotide sequence ID" value="NZ_QXIS01000024.1"/>
</dbReference>
<dbReference type="InterPro" id="IPR002508">
    <property type="entry name" value="MurNAc-LAA_cat"/>
</dbReference>
<sequence>MSKKMIVVFLVLVLFLGAIVGTVWSDTTATVTIPDEANIRSGAGTTFTVIRIARKGEKFEAVGSSKDTSGRTWYKIRVGASFGFAAGWLVTYAPATTTPASPAVSKPVPATVEPAVSVQSSSTRYAVVVEDGTSLRSGAGTAFVRLTTMKSRTSLRILSESKDANGKVWYKVDCSSLKIKQTIGYVASWVVKVQTVQAPPSTPATFTSSSLLALWKPKLPLSTKTVDASNLRSGPSVMYDRLGVLPSGTSLLIIGYSMNEQKETWCRVTAGEKTGWVYAPLVNSWEKLSSSLVAATVGKSLTSVGPSARLVTSPFVEGTDGALAAKGNVIVGIATDGRQVFLELSSDALPEDWIAMSDGTVVGGTGPGGAVCSLTGVELVSSNGWTSVTMHIDGDKSGLSIVREHDPERIEVSLPRLVQSAQAGIAGVPTKQVSAVKVWASSAGFVTSIVIYLVGPDIGLKQSTDTSTVQLVVSAPGSTAPSKAVFLRDELLSSSEETFFAEGTTFVPLVDVANAYGMLLSWDAANQQTSLTLGDRQYVLKDGLRTLKIAQDSNHWSEEMVVAPRILSGLLYVPVATVAYVFGLEATGDALRVYLDPIISSITLAGTSASTPGSITITSASDLKVTKTADGDYCVFQFEGVSAASIVGKQALSAWATVQAKQRLNDTPPVVEIRLHALASAVDVQSPGTGTYVIALASVVKGKLEGKKVVLDPGHGYMPSTGYFDVGAVGPSGTKESSVNLSISLKVKALLEADGARVVMTRADDTSRDNPDLTGRAQIANSSGADLFLSIHQNATDGGPSIGGTETYYWFDRSKVFAALVQKHLVSALGRTDRGTQKTSLYLLSHIDTMPAVLVECAFISNSEEERLLRDDSFQQKAAKGIVDAIVEYFGK</sequence>
<dbReference type="InterPro" id="IPR050695">
    <property type="entry name" value="N-acetylmuramoyl_amidase_3"/>
</dbReference>